<dbReference type="InterPro" id="IPR005116">
    <property type="entry name" value="Transp-assoc_OB_typ1"/>
</dbReference>
<sequence length="115" mass="13533">MELYPQCRFCEVESFCRKTQDECDVYHHYYGWETQTSTSDARYWKTYENTGWINRFTGEVIRVIHGDFMAQVTVRFGENQHITGVIPVQEMDRMKIREGDVATVVVKAIDIVVTK</sequence>
<reference evidence="2 3" key="2">
    <citation type="journal article" date="2010" name="Stand. Genomic Sci.">
        <title>Complete genome sequence of Syntrophothermus lipocalidus type strain (TGB-C1).</title>
        <authorList>
            <person name="Djao O.D."/>
            <person name="Zhang X."/>
            <person name="Lucas S."/>
            <person name="Lapidus A."/>
            <person name="Del Rio T.G."/>
            <person name="Nolan M."/>
            <person name="Tice H."/>
            <person name="Cheng J.F."/>
            <person name="Han C."/>
            <person name="Tapia R."/>
            <person name="Goodwin L."/>
            <person name="Pitluck S."/>
            <person name="Liolios K."/>
            <person name="Ivanova N."/>
            <person name="Mavromatis K."/>
            <person name="Mikhailova N."/>
            <person name="Ovchinnikova G."/>
            <person name="Pati A."/>
            <person name="Brambilla E."/>
            <person name="Chen A."/>
            <person name="Palaniappan K."/>
            <person name="Land M."/>
            <person name="Hauser L."/>
            <person name="Chang Y.J."/>
            <person name="Jeffries C.D."/>
            <person name="Rohde M."/>
            <person name="Sikorski J."/>
            <person name="Spring S."/>
            <person name="Goker M."/>
            <person name="Detter J.C."/>
            <person name="Woyke T."/>
            <person name="Bristow J."/>
            <person name="Eisen J.A."/>
            <person name="Markowitz V."/>
            <person name="Hugenholtz P."/>
            <person name="Kyrpides N.C."/>
            <person name="Klenk H.P."/>
        </authorList>
    </citation>
    <scope>NUCLEOTIDE SEQUENCE [LARGE SCALE GENOMIC DNA]</scope>
    <source>
        <strain evidence="3">DSM 12680 / TGB-C1</strain>
    </source>
</reference>
<dbReference type="Proteomes" id="UP000000378">
    <property type="component" value="Chromosome"/>
</dbReference>
<organism evidence="2 3">
    <name type="scientific">Syntrophothermus lipocalidus (strain DSM 12680 / TGB-C1)</name>
    <dbReference type="NCBI Taxonomy" id="643648"/>
    <lineage>
        <taxon>Bacteria</taxon>
        <taxon>Bacillati</taxon>
        <taxon>Bacillota</taxon>
        <taxon>Clostridia</taxon>
        <taxon>Eubacteriales</taxon>
        <taxon>Syntrophomonadaceae</taxon>
        <taxon>Syntrophothermus</taxon>
    </lineage>
</organism>
<gene>
    <name evidence="2" type="ordered locus">Slip_0847</name>
</gene>
<keyword evidence="3" id="KW-1185">Reference proteome</keyword>
<dbReference type="EMBL" id="CP002048">
    <property type="protein sequence ID" value="ADI01627.1"/>
    <property type="molecule type" value="Genomic_DNA"/>
</dbReference>
<dbReference type="InterPro" id="IPR008995">
    <property type="entry name" value="Mo/tungstate-bd_C_term_dom"/>
</dbReference>
<dbReference type="Pfam" id="PF03459">
    <property type="entry name" value="TOBE"/>
    <property type="match status" value="1"/>
</dbReference>
<dbReference type="KEGG" id="slp:Slip_0847"/>
<name>D7CLP2_SYNLT</name>
<evidence type="ECO:0000313" key="2">
    <source>
        <dbReference type="EMBL" id="ADI01627.1"/>
    </source>
</evidence>
<dbReference type="SUPFAM" id="SSF50331">
    <property type="entry name" value="MOP-like"/>
    <property type="match status" value="1"/>
</dbReference>
<dbReference type="HOGENOM" id="CLU_2107793_0_0_9"/>
<evidence type="ECO:0000313" key="3">
    <source>
        <dbReference type="Proteomes" id="UP000000378"/>
    </source>
</evidence>
<dbReference type="eggNOG" id="ENOG50328M6">
    <property type="taxonomic scope" value="Bacteria"/>
</dbReference>
<reference evidence="3" key="1">
    <citation type="journal article" date="2010" name="Stand. Genomic Sci.">
        <title>Complete genome sequence of Syntrophothermus lipocalidus type strain (TGB-C1T).</title>
        <authorList>
            <consortium name="US DOE Joint Genome Institute (JGI-PGF)"/>
            <person name="Djao O."/>
            <person name="Zhang X."/>
            <person name="Lucas S."/>
            <person name="Lapidus A."/>
            <person name="Glavina Del Rio T."/>
            <person name="Nolan M."/>
            <person name="Tice H."/>
            <person name="Cheng J."/>
            <person name="Han C."/>
            <person name="Tapia R."/>
            <person name="Goodwin L."/>
            <person name="Pitluck S."/>
            <person name="Liolios K."/>
            <person name="Ivanova N."/>
            <person name="Mavromatis K."/>
            <person name="Mikhailova N."/>
            <person name="Ovchinnikova G."/>
            <person name="Pati A."/>
            <person name="Brambilla E."/>
            <person name="Chen A."/>
            <person name="Palaniappan K."/>
            <person name="Land M."/>
            <person name="Hauser L."/>
            <person name="Chang Y."/>
            <person name="Jeffries C."/>
            <person name="Rohde M."/>
            <person name="Sikorski J."/>
            <person name="Spring S."/>
            <person name="Goker M."/>
            <person name="Detter J."/>
            <person name="Woyke T."/>
            <person name="Bristow J."/>
            <person name="Eisen J."/>
            <person name="Markowitz V."/>
            <person name="Hugenholtz P."/>
            <person name="Kyrpides N."/>
            <person name="Klenk H."/>
        </authorList>
    </citation>
    <scope>NUCLEOTIDE SEQUENCE [LARGE SCALE GENOMIC DNA]</scope>
    <source>
        <strain evidence="3">DSM 12680 / TGB-C1</strain>
    </source>
</reference>
<proteinExistence type="predicted"/>
<dbReference type="AlphaFoldDB" id="D7CLP2"/>
<evidence type="ECO:0000259" key="1">
    <source>
        <dbReference type="Pfam" id="PF03459"/>
    </source>
</evidence>
<dbReference type="STRING" id="643648.Slip_0847"/>
<accession>D7CLP2</accession>
<protein>
    <submittedName>
        <fullName evidence="2">TOBE domain protein</fullName>
    </submittedName>
</protein>
<dbReference type="RefSeq" id="WP_013175029.1">
    <property type="nucleotide sequence ID" value="NC_014220.1"/>
</dbReference>
<dbReference type="Gene3D" id="2.40.50.100">
    <property type="match status" value="1"/>
</dbReference>
<feature type="domain" description="Transport-associated OB type 1" evidence="1">
    <location>
        <begin position="54"/>
        <end position="108"/>
    </location>
</feature>